<reference evidence="2 3" key="1">
    <citation type="journal article" date="2020" name="ISME J.">
        <title>Uncovering the hidden diversity of litter-decomposition mechanisms in mushroom-forming fungi.</title>
        <authorList>
            <person name="Floudas D."/>
            <person name="Bentzer J."/>
            <person name="Ahren D."/>
            <person name="Johansson T."/>
            <person name="Persson P."/>
            <person name="Tunlid A."/>
        </authorList>
    </citation>
    <scope>NUCLEOTIDE SEQUENCE [LARGE SCALE GENOMIC DNA]</scope>
    <source>
        <strain evidence="2 3">CBS 175.51</strain>
    </source>
</reference>
<name>A0A8H5F452_9AGAR</name>
<proteinExistence type="predicted"/>
<feature type="region of interest" description="Disordered" evidence="1">
    <location>
        <begin position="274"/>
        <end position="304"/>
    </location>
</feature>
<dbReference type="Proteomes" id="UP000541558">
    <property type="component" value="Unassembled WGS sequence"/>
</dbReference>
<comment type="caution">
    <text evidence="2">The sequence shown here is derived from an EMBL/GenBank/DDBJ whole genome shotgun (WGS) entry which is preliminary data.</text>
</comment>
<dbReference type="EMBL" id="JAACJK010000167">
    <property type="protein sequence ID" value="KAF5323024.1"/>
    <property type="molecule type" value="Genomic_DNA"/>
</dbReference>
<evidence type="ECO:0000256" key="1">
    <source>
        <dbReference type="SAM" id="MobiDB-lite"/>
    </source>
</evidence>
<gene>
    <name evidence="2" type="ORF">D9611_009223</name>
</gene>
<keyword evidence="3" id="KW-1185">Reference proteome</keyword>
<feature type="region of interest" description="Disordered" evidence="1">
    <location>
        <begin position="1"/>
        <end position="29"/>
    </location>
</feature>
<feature type="region of interest" description="Disordered" evidence="1">
    <location>
        <begin position="118"/>
        <end position="141"/>
    </location>
</feature>
<protein>
    <submittedName>
        <fullName evidence="2">Uncharacterized protein</fullName>
    </submittedName>
</protein>
<evidence type="ECO:0000313" key="3">
    <source>
        <dbReference type="Proteomes" id="UP000541558"/>
    </source>
</evidence>
<organism evidence="2 3">
    <name type="scientific">Ephemerocybe angulata</name>
    <dbReference type="NCBI Taxonomy" id="980116"/>
    <lineage>
        <taxon>Eukaryota</taxon>
        <taxon>Fungi</taxon>
        <taxon>Dikarya</taxon>
        <taxon>Basidiomycota</taxon>
        <taxon>Agaricomycotina</taxon>
        <taxon>Agaricomycetes</taxon>
        <taxon>Agaricomycetidae</taxon>
        <taxon>Agaricales</taxon>
        <taxon>Agaricineae</taxon>
        <taxon>Psathyrellaceae</taxon>
        <taxon>Ephemerocybe</taxon>
    </lineage>
</organism>
<dbReference type="OrthoDB" id="3265918at2759"/>
<sequence length="304" mass="33177">MNLSKSVHRLPAPAKIAGPGLNNLPKSPRPRGVIFRGQTPGNATKLIAPHVNTAVLDPGHPAVRAGGRDMKGQYVKWEAPGGAWRVVAGPKAFLGPPETRVEPGFGSGVMWGRWEGRARGTGVSEGGGGSVEGREREEGGEDLGELEGAMGRYVKRRREVVGKGVPMSLQFATAKAKMGGKPFYASTVKKRVRAAVSMVVNQGARVVREGEGEKVVFDLEEVRGMVDVGWVMRDWTYVVFPTMRLYRMPYTELIPDIRAALSYVRKEALKIEESWTRPPKQSPRQTSPGAKKAKPQRRPPPARP</sequence>
<accession>A0A8H5F452</accession>
<dbReference type="AlphaFoldDB" id="A0A8H5F452"/>
<evidence type="ECO:0000313" key="2">
    <source>
        <dbReference type="EMBL" id="KAF5323024.1"/>
    </source>
</evidence>